<gene>
    <name evidence="2" type="ORF">SAMN05444390_105279</name>
</gene>
<reference evidence="2 3" key="1">
    <citation type="submission" date="2016-10" db="EMBL/GenBank/DDBJ databases">
        <authorList>
            <person name="de Groot N.N."/>
        </authorList>
    </citation>
    <scope>NUCLEOTIDE SEQUENCE [LARGE SCALE GENOMIC DNA]</scope>
    <source>
        <strain evidence="2 3">DSM 22012</strain>
    </source>
</reference>
<accession>A0A1H6D8X3</accession>
<evidence type="ECO:0008006" key="4">
    <source>
        <dbReference type="Google" id="ProtNLM"/>
    </source>
</evidence>
<evidence type="ECO:0000313" key="3">
    <source>
        <dbReference type="Proteomes" id="UP000236745"/>
    </source>
</evidence>
<dbReference type="EMBL" id="FNVQ01000005">
    <property type="protein sequence ID" value="SEG81917.1"/>
    <property type="molecule type" value="Genomic_DNA"/>
</dbReference>
<protein>
    <recommendedName>
        <fullName evidence="4">DUF2927 domain-containing protein</fullName>
    </recommendedName>
</protein>
<keyword evidence="1" id="KW-0732">Signal</keyword>
<dbReference type="Proteomes" id="UP000236745">
    <property type="component" value="Unassembled WGS sequence"/>
</dbReference>
<name>A0A1H6D8X3_9GAMM</name>
<dbReference type="OrthoDB" id="3295600at2"/>
<evidence type="ECO:0000313" key="2">
    <source>
        <dbReference type="EMBL" id="SEG81917.1"/>
    </source>
</evidence>
<dbReference type="InterPro" id="IPR021323">
    <property type="entry name" value="DUF2927"/>
</dbReference>
<feature type="signal peptide" evidence="1">
    <location>
        <begin position="1"/>
        <end position="20"/>
    </location>
</feature>
<organism evidence="2 3">
    <name type="scientific">Marinobacterium lutimaris</name>
    <dbReference type="NCBI Taxonomy" id="568106"/>
    <lineage>
        <taxon>Bacteria</taxon>
        <taxon>Pseudomonadati</taxon>
        <taxon>Pseudomonadota</taxon>
        <taxon>Gammaproteobacteria</taxon>
        <taxon>Oceanospirillales</taxon>
        <taxon>Oceanospirillaceae</taxon>
        <taxon>Marinobacterium</taxon>
    </lineage>
</organism>
<sequence>MTRGSGWLLLLLFCPLLADAQQAWQRPGYIVDSLIEVALRSEYGRDPMRLRKWAEPVRVQVEHRVGDPALHNELVDAQLSQLADITGHSIRRVNGGGNVELVLLRQTELAAFWRQKTGEPVPRGALCLARIWTDGQSRIQRALIAIPVDRARERGRLVSCIVEELTQILGLPNDSEKVFPSIFNDKSTDQLLTGLDLVLLRLLYDPRLEPGMGPDELRSRAKTVLTELTASGVVDNADAAVRKGAMYRLMGY</sequence>
<dbReference type="Pfam" id="PF11150">
    <property type="entry name" value="DUF2927"/>
    <property type="match status" value="1"/>
</dbReference>
<evidence type="ECO:0000256" key="1">
    <source>
        <dbReference type="SAM" id="SignalP"/>
    </source>
</evidence>
<keyword evidence="3" id="KW-1185">Reference proteome</keyword>
<proteinExistence type="predicted"/>
<feature type="chain" id="PRO_5009295634" description="DUF2927 domain-containing protein" evidence="1">
    <location>
        <begin position="21"/>
        <end position="252"/>
    </location>
</feature>
<dbReference type="RefSeq" id="WP_104005102.1">
    <property type="nucleotide sequence ID" value="NZ_FNVQ01000005.1"/>
</dbReference>
<dbReference type="AlphaFoldDB" id="A0A1H6D8X3"/>